<keyword evidence="2" id="KW-1185">Reference proteome</keyword>
<evidence type="ECO:0000313" key="1">
    <source>
        <dbReference type="EMBL" id="KAJ3805471.1"/>
    </source>
</evidence>
<dbReference type="EMBL" id="MU795592">
    <property type="protein sequence ID" value="KAJ3805471.1"/>
    <property type="molecule type" value="Genomic_DNA"/>
</dbReference>
<name>A0ACC1TLJ0_9AGAR</name>
<protein>
    <submittedName>
        <fullName evidence="1">Uncharacterized protein</fullName>
    </submittedName>
</protein>
<sequence>MALEQDLEERRRKLAEAATSRSRRDFSPGENLVSPQRPVVEIRKEKGKGKAKAQPVGEDPDDGDDGDDDDDEDERAP</sequence>
<proteinExistence type="predicted"/>
<gene>
    <name evidence="1" type="ORF">F5876DRAFT_81748</name>
</gene>
<organism evidence="1 2">
    <name type="scientific">Lentinula aff. lateritia</name>
    <dbReference type="NCBI Taxonomy" id="2804960"/>
    <lineage>
        <taxon>Eukaryota</taxon>
        <taxon>Fungi</taxon>
        <taxon>Dikarya</taxon>
        <taxon>Basidiomycota</taxon>
        <taxon>Agaricomycotina</taxon>
        <taxon>Agaricomycetes</taxon>
        <taxon>Agaricomycetidae</taxon>
        <taxon>Agaricales</taxon>
        <taxon>Marasmiineae</taxon>
        <taxon>Omphalotaceae</taxon>
        <taxon>Lentinula</taxon>
    </lineage>
</organism>
<reference evidence="1" key="1">
    <citation type="submission" date="2022-09" db="EMBL/GenBank/DDBJ databases">
        <title>A Global Phylogenomic Analysis of the Shiitake Genus Lentinula.</title>
        <authorList>
            <consortium name="DOE Joint Genome Institute"/>
            <person name="Sierra-Patev S."/>
            <person name="Min B."/>
            <person name="Naranjo-Ortiz M."/>
            <person name="Looney B."/>
            <person name="Konkel Z."/>
            <person name="Slot J.C."/>
            <person name="Sakamoto Y."/>
            <person name="Steenwyk J.L."/>
            <person name="Rokas A."/>
            <person name="Carro J."/>
            <person name="Camarero S."/>
            <person name="Ferreira P."/>
            <person name="Molpeceres G."/>
            <person name="Ruiz-Duenas F.J."/>
            <person name="Serrano A."/>
            <person name="Henrissat B."/>
            <person name="Drula E."/>
            <person name="Hughes K.W."/>
            <person name="Mata J.L."/>
            <person name="Ishikawa N.K."/>
            <person name="Vargas-Isla R."/>
            <person name="Ushijima S."/>
            <person name="Smith C.A."/>
            <person name="Ahrendt S."/>
            <person name="Andreopoulos W."/>
            <person name="He G."/>
            <person name="Labutti K."/>
            <person name="Lipzen A."/>
            <person name="Ng V."/>
            <person name="Riley R."/>
            <person name="Sandor L."/>
            <person name="Barry K."/>
            <person name="Martinez A.T."/>
            <person name="Xiao Y."/>
            <person name="Gibbons J.G."/>
            <person name="Terashima K."/>
            <person name="Grigoriev I.V."/>
            <person name="Hibbett D.S."/>
        </authorList>
    </citation>
    <scope>NUCLEOTIDE SEQUENCE</scope>
    <source>
        <strain evidence="1">TMI1499</strain>
    </source>
</reference>
<comment type="caution">
    <text evidence="1">The sequence shown here is derived from an EMBL/GenBank/DDBJ whole genome shotgun (WGS) entry which is preliminary data.</text>
</comment>
<evidence type="ECO:0000313" key="2">
    <source>
        <dbReference type="Proteomes" id="UP001163835"/>
    </source>
</evidence>
<accession>A0ACC1TLJ0</accession>
<dbReference type="Proteomes" id="UP001163835">
    <property type="component" value="Unassembled WGS sequence"/>
</dbReference>